<dbReference type="SMART" id="SM00418">
    <property type="entry name" value="HTH_ARSR"/>
    <property type="match status" value="1"/>
</dbReference>
<dbReference type="PANTHER" id="PTHR38600:SF2">
    <property type="entry name" value="SLL0088 PROTEIN"/>
    <property type="match status" value="1"/>
</dbReference>
<organism evidence="2 3">
    <name type="scientific">Mesorhizobium kowhaii</name>
    <dbReference type="NCBI Taxonomy" id="1300272"/>
    <lineage>
        <taxon>Bacteria</taxon>
        <taxon>Pseudomonadati</taxon>
        <taxon>Pseudomonadota</taxon>
        <taxon>Alphaproteobacteria</taxon>
        <taxon>Hyphomicrobiales</taxon>
        <taxon>Phyllobacteriaceae</taxon>
        <taxon>Mesorhizobium</taxon>
    </lineage>
</organism>
<feature type="domain" description="HTH arsR-type" evidence="1">
    <location>
        <begin position="1"/>
        <end position="95"/>
    </location>
</feature>
<sequence>MVELLTYEMDQVFHALGDATRRQMLRELASGGRTVSQLAEPFAMSLAAASKHIKVLENAGLIRREVLGRTHVCHLEPGPLASAHEWLGAYSRFWTGRLDILERLLREDDARKSATQKKGDQT</sequence>
<dbReference type="OrthoDB" id="9790747at2"/>
<evidence type="ECO:0000313" key="3">
    <source>
        <dbReference type="Proteomes" id="UP000248616"/>
    </source>
</evidence>
<keyword evidence="3" id="KW-1185">Reference proteome</keyword>
<name>A0A2W7C9A4_9HYPH</name>
<gene>
    <name evidence="2" type="ORF">B5V02_05765</name>
</gene>
<dbReference type="InterPro" id="IPR001845">
    <property type="entry name" value="HTH_ArsR_DNA-bd_dom"/>
</dbReference>
<evidence type="ECO:0000259" key="1">
    <source>
        <dbReference type="PROSITE" id="PS50987"/>
    </source>
</evidence>
<dbReference type="CDD" id="cd00090">
    <property type="entry name" value="HTH_ARSR"/>
    <property type="match status" value="1"/>
</dbReference>
<dbReference type="InterPro" id="IPR036390">
    <property type="entry name" value="WH_DNA-bd_sf"/>
</dbReference>
<dbReference type="InterPro" id="IPR036388">
    <property type="entry name" value="WH-like_DNA-bd_sf"/>
</dbReference>
<proteinExistence type="predicted"/>
<comment type="caution">
    <text evidence="2">The sequence shown here is derived from an EMBL/GenBank/DDBJ whole genome shotgun (WGS) entry which is preliminary data.</text>
</comment>
<dbReference type="AlphaFoldDB" id="A0A2W7C9A4"/>
<dbReference type="Proteomes" id="UP000248616">
    <property type="component" value="Unassembled WGS sequence"/>
</dbReference>
<dbReference type="InterPro" id="IPR011991">
    <property type="entry name" value="ArsR-like_HTH"/>
</dbReference>
<evidence type="ECO:0000313" key="2">
    <source>
        <dbReference type="EMBL" id="PZV39474.1"/>
    </source>
</evidence>
<dbReference type="GO" id="GO:0003700">
    <property type="term" value="F:DNA-binding transcription factor activity"/>
    <property type="evidence" value="ECO:0007669"/>
    <property type="project" value="InterPro"/>
</dbReference>
<protein>
    <submittedName>
        <fullName evidence="2">Transcriptional regulator</fullName>
    </submittedName>
</protein>
<reference evidence="3" key="1">
    <citation type="submission" date="2017-03" db="EMBL/GenBank/DDBJ databases">
        <authorList>
            <person name="Safronova V.I."/>
            <person name="Sazanova A.L."/>
            <person name="Chirak E.R."/>
        </authorList>
    </citation>
    <scope>NUCLEOTIDE SEQUENCE [LARGE SCALE GENOMIC DNA]</scope>
    <source>
        <strain evidence="3">Ach-343</strain>
    </source>
</reference>
<dbReference type="EMBL" id="MZXV01000013">
    <property type="protein sequence ID" value="PZV39474.1"/>
    <property type="molecule type" value="Genomic_DNA"/>
</dbReference>
<dbReference type="Gene3D" id="1.10.10.10">
    <property type="entry name" value="Winged helix-like DNA-binding domain superfamily/Winged helix DNA-binding domain"/>
    <property type="match status" value="1"/>
</dbReference>
<dbReference type="SUPFAM" id="SSF46785">
    <property type="entry name" value="Winged helix' DNA-binding domain"/>
    <property type="match status" value="1"/>
</dbReference>
<dbReference type="PANTHER" id="PTHR38600">
    <property type="entry name" value="TRANSCRIPTIONAL REGULATORY PROTEIN"/>
    <property type="match status" value="1"/>
</dbReference>
<dbReference type="Pfam" id="PF12840">
    <property type="entry name" value="HTH_20"/>
    <property type="match status" value="1"/>
</dbReference>
<accession>A0A2W7C9A4</accession>
<dbReference type="PROSITE" id="PS50987">
    <property type="entry name" value="HTH_ARSR_2"/>
    <property type="match status" value="1"/>
</dbReference>
<dbReference type="RefSeq" id="WP_111543765.1">
    <property type="nucleotide sequence ID" value="NZ_MZXV01000013.1"/>
</dbReference>
<dbReference type="NCBIfam" id="NF033788">
    <property type="entry name" value="HTH_metalloreg"/>
    <property type="match status" value="1"/>
</dbReference>